<dbReference type="SUPFAM" id="SSF89447">
    <property type="entry name" value="AbrB/MazE/MraZ-like"/>
    <property type="match status" value="1"/>
</dbReference>
<dbReference type="PANTHER" id="PTHR34701">
    <property type="entry name" value="TRANSCRIPTIONAL REGULATOR MRAZ"/>
    <property type="match status" value="1"/>
</dbReference>
<accession>A0ABW4S739</accession>
<dbReference type="InterPro" id="IPR035644">
    <property type="entry name" value="MraZ_C"/>
</dbReference>
<dbReference type="Pfam" id="PF02381">
    <property type="entry name" value="MraZ"/>
    <property type="match status" value="2"/>
</dbReference>
<dbReference type="InterPro" id="IPR038619">
    <property type="entry name" value="MraZ_sf"/>
</dbReference>
<evidence type="ECO:0000256" key="2">
    <source>
        <dbReference type="ARBA" id="ARBA00022490"/>
    </source>
</evidence>
<evidence type="ECO:0000256" key="4">
    <source>
        <dbReference type="ARBA" id="ARBA00023015"/>
    </source>
</evidence>
<dbReference type="PANTHER" id="PTHR34701:SF1">
    <property type="entry name" value="TRANSCRIPTIONAL REGULATOR MRAZ"/>
    <property type="match status" value="1"/>
</dbReference>
<comment type="subunit">
    <text evidence="7">Forms oligomers.</text>
</comment>
<dbReference type="PROSITE" id="PS51740">
    <property type="entry name" value="SPOVT_ABRB"/>
    <property type="match status" value="2"/>
</dbReference>
<evidence type="ECO:0000256" key="3">
    <source>
        <dbReference type="ARBA" id="ARBA00022737"/>
    </source>
</evidence>
<organism evidence="9 10">
    <name type="scientific">Halodurantibacterium flavum</name>
    <dbReference type="NCBI Taxonomy" id="1382802"/>
    <lineage>
        <taxon>Bacteria</taxon>
        <taxon>Pseudomonadati</taxon>
        <taxon>Pseudomonadota</taxon>
        <taxon>Alphaproteobacteria</taxon>
        <taxon>Rhodobacterales</taxon>
        <taxon>Paracoccaceae</taxon>
        <taxon>Halodurantibacterium</taxon>
    </lineage>
</organism>
<keyword evidence="3" id="KW-0677">Repeat</keyword>
<protein>
    <recommendedName>
        <fullName evidence="1 7">Transcriptional regulator MraZ</fullName>
    </recommendedName>
</protein>
<reference evidence="10" key="1">
    <citation type="journal article" date="2019" name="Int. J. Syst. Evol. Microbiol.">
        <title>The Global Catalogue of Microorganisms (GCM) 10K type strain sequencing project: providing services to taxonomists for standard genome sequencing and annotation.</title>
        <authorList>
            <consortium name="The Broad Institute Genomics Platform"/>
            <consortium name="The Broad Institute Genome Sequencing Center for Infectious Disease"/>
            <person name="Wu L."/>
            <person name="Ma J."/>
        </authorList>
    </citation>
    <scope>NUCLEOTIDE SEQUENCE [LARGE SCALE GENOMIC DNA]</scope>
    <source>
        <strain evidence="10">CGMCC 4.7242</strain>
    </source>
</reference>
<sequence length="167" mass="18634">MAHTFRGEFNQKVDAKGRVSIPAPFRRVLEAGDPDWADGHRPRFVIVYGDERRKFLECYTISAMREVEAQIARLPRGSGTRRLLERVMITLSHSSEVDEDGRIVLPQKLRDKIGLSAEAVFAGALDTFQIWQPETYEADLVEAAQAELEALPEGADILSLLGDLPGD</sequence>
<evidence type="ECO:0000259" key="8">
    <source>
        <dbReference type="PROSITE" id="PS51740"/>
    </source>
</evidence>
<keyword evidence="5 7" id="KW-0238">DNA-binding</keyword>
<name>A0ABW4S739_9RHOB</name>
<dbReference type="CDD" id="cd16320">
    <property type="entry name" value="MraZ_N"/>
    <property type="match status" value="1"/>
</dbReference>
<feature type="domain" description="SpoVT-AbrB" evidence="8">
    <location>
        <begin position="92"/>
        <end position="135"/>
    </location>
</feature>
<dbReference type="RefSeq" id="WP_390263182.1">
    <property type="nucleotide sequence ID" value="NZ_JBHUGH010000011.1"/>
</dbReference>
<evidence type="ECO:0000256" key="7">
    <source>
        <dbReference type="HAMAP-Rule" id="MF_01008"/>
    </source>
</evidence>
<comment type="similarity">
    <text evidence="7">Belongs to the MraZ family.</text>
</comment>
<dbReference type="InterPro" id="IPR035642">
    <property type="entry name" value="MraZ_N"/>
</dbReference>
<keyword evidence="2 7" id="KW-0963">Cytoplasm</keyword>
<feature type="domain" description="SpoVT-AbrB" evidence="8">
    <location>
        <begin position="8"/>
        <end position="51"/>
    </location>
</feature>
<keyword evidence="10" id="KW-1185">Reference proteome</keyword>
<gene>
    <name evidence="7 9" type="primary">mraZ</name>
    <name evidence="9" type="ORF">ACFSGJ_14285</name>
</gene>
<dbReference type="NCBIfam" id="NF001476">
    <property type="entry name" value="PRK00326.2-2"/>
    <property type="match status" value="1"/>
</dbReference>
<dbReference type="Gene3D" id="3.40.1550.20">
    <property type="entry name" value="Transcriptional regulator MraZ domain"/>
    <property type="match status" value="1"/>
</dbReference>
<dbReference type="InterPro" id="IPR007159">
    <property type="entry name" value="SpoVT-AbrB_dom"/>
</dbReference>
<evidence type="ECO:0000313" key="10">
    <source>
        <dbReference type="Proteomes" id="UP001597353"/>
    </source>
</evidence>
<proteinExistence type="inferred from homology"/>
<evidence type="ECO:0000256" key="6">
    <source>
        <dbReference type="ARBA" id="ARBA00023163"/>
    </source>
</evidence>
<dbReference type="CDD" id="cd16321">
    <property type="entry name" value="MraZ_C"/>
    <property type="match status" value="1"/>
</dbReference>
<evidence type="ECO:0000256" key="1">
    <source>
        <dbReference type="ARBA" id="ARBA00013860"/>
    </source>
</evidence>
<dbReference type="InterPro" id="IPR037914">
    <property type="entry name" value="SpoVT-AbrB_sf"/>
</dbReference>
<dbReference type="HAMAP" id="MF_01008">
    <property type="entry name" value="MraZ"/>
    <property type="match status" value="1"/>
</dbReference>
<keyword evidence="6 7" id="KW-0804">Transcription</keyword>
<comment type="subcellular location">
    <subcellularLocation>
        <location evidence="7">Cytoplasm</location>
        <location evidence="7">Nucleoid</location>
    </subcellularLocation>
</comment>
<evidence type="ECO:0000256" key="5">
    <source>
        <dbReference type="ARBA" id="ARBA00023125"/>
    </source>
</evidence>
<evidence type="ECO:0000313" key="9">
    <source>
        <dbReference type="EMBL" id="MFD1913379.1"/>
    </source>
</evidence>
<dbReference type="InterPro" id="IPR003444">
    <property type="entry name" value="MraZ"/>
</dbReference>
<dbReference type="Proteomes" id="UP001597353">
    <property type="component" value="Unassembled WGS sequence"/>
</dbReference>
<comment type="caution">
    <text evidence="9">The sequence shown here is derived from an EMBL/GenBank/DDBJ whole genome shotgun (WGS) entry which is preliminary data.</text>
</comment>
<dbReference type="EMBL" id="JBHUGH010000011">
    <property type="protein sequence ID" value="MFD1913379.1"/>
    <property type="molecule type" value="Genomic_DNA"/>
</dbReference>
<keyword evidence="4 7" id="KW-0805">Transcription regulation</keyword>
<dbReference type="InterPro" id="IPR020603">
    <property type="entry name" value="MraZ_dom"/>
</dbReference>